<dbReference type="InterPro" id="IPR009057">
    <property type="entry name" value="Homeodomain-like_sf"/>
</dbReference>
<evidence type="ECO:0000256" key="1">
    <source>
        <dbReference type="ARBA" id="ARBA00004496"/>
    </source>
</evidence>
<name>A0A0G3I7G1_LIBAF</name>
<dbReference type="KEGG" id="lau:G293_04170"/>
<dbReference type="PANTHER" id="PTHR32071:SF95">
    <property type="entry name" value="DNA-BINDING TRANSCRIPTIONAL REGULATOR NTRC"/>
    <property type="match status" value="1"/>
</dbReference>
<evidence type="ECO:0000256" key="3">
    <source>
        <dbReference type="ARBA" id="ARBA00022490"/>
    </source>
</evidence>
<evidence type="ECO:0000256" key="9">
    <source>
        <dbReference type="ARBA" id="ARBA00023015"/>
    </source>
</evidence>
<dbReference type="GO" id="GO:0000160">
    <property type="term" value="P:phosphorelay signal transduction system"/>
    <property type="evidence" value="ECO:0007669"/>
    <property type="project" value="UniProtKB-KW"/>
</dbReference>
<dbReference type="InterPro" id="IPR002078">
    <property type="entry name" value="Sigma_54_int"/>
</dbReference>
<gene>
    <name evidence="19" type="ORF">G293_04170</name>
</gene>
<evidence type="ECO:0000256" key="16">
    <source>
        <dbReference type="PROSITE-ProRule" id="PRU00169"/>
    </source>
</evidence>
<keyword evidence="5" id="KW-0597">Phosphoprotein</keyword>
<keyword evidence="9" id="KW-0805">Transcription regulation</keyword>
<evidence type="ECO:0000256" key="11">
    <source>
        <dbReference type="ARBA" id="ARBA00023159"/>
    </source>
</evidence>
<keyword evidence="11" id="KW-0010">Activator</keyword>
<keyword evidence="8" id="KW-0902">Two-component regulatory system</keyword>
<comment type="function">
    <text evidence="15">Member of the two-component regulatory system NtrB/NtrC, which controls expression of the nitrogen-regulated (ntr) genes in response to nitrogen limitation. Phosphorylated NtrC binds directly to DNA and stimulates the formation of open promoter-sigma54-RNA polymerase complexes.</text>
</comment>
<dbReference type="PROSITE" id="PS50045">
    <property type="entry name" value="SIGMA54_INTERACT_4"/>
    <property type="match status" value="1"/>
</dbReference>
<feature type="domain" description="Response regulatory" evidence="18">
    <location>
        <begin position="12"/>
        <end position="128"/>
    </location>
</feature>
<sequence length="471" mass="54108">MPKVKSMNYRKGVLIIDEDDEQSNFIKSYLKSYGYDVFIVNNSDALVSYKIRVDVIFLSLMKFERDKRNILKNIVENIPLVPIVVQTRQDDMKSIRYFLHDRIVKFFFNIVSKDYICDSIISVLEKNLVSAMQAVEDCTLNSLVAVSPAMTHVLDLAWKAVDCATPLMIEGEFGVGKKKIANSIHASGRRSLSPFVIVNCRFFDQDKIEHILFGNVDLKTKNSTQYLGKFIEANGGTIVLEEPDALPLRVQSRIYHFIKTGKLRLYDSEASRKIDVRLIFLTEKNLLQEKNVFRKDLYYKISVFLIKIPSLRDRPMDIPWLAHFFLKSFCVANSLNNINISDEALALLTDYHWSDNAQELKNTILRSVIGLKKSYITADDFMFLLPGKKAQISSKKLDTCYTISENSDLLSDKSIAALDQDGEVRRLSDIEKEVIGLAIKLYREQMSEVARRLGIGRSTLYRKIREYNIEV</sequence>
<dbReference type="PANTHER" id="PTHR32071">
    <property type="entry name" value="TRANSCRIPTIONAL REGULATORY PROTEIN"/>
    <property type="match status" value="1"/>
</dbReference>
<keyword evidence="6" id="KW-0547">Nucleotide-binding</keyword>
<evidence type="ECO:0000313" key="19">
    <source>
        <dbReference type="EMBL" id="AKK20458.1"/>
    </source>
</evidence>
<evidence type="ECO:0000313" key="20">
    <source>
        <dbReference type="Proteomes" id="UP000035503"/>
    </source>
</evidence>
<dbReference type="InterPro" id="IPR011006">
    <property type="entry name" value="CheY-like_superfamily"/>
</dbReference>
<dbReference type="PROSITE" id="PS50110">
    <property type="entry name" value="RESPONSE_REGULATORY"/>
    <property type="match status" value="1"/>
</dbReference>
<evidence type="ECO:0000256" key="7">
    <source>
        <dbReference type="ARBA" id="ARBA00022840"/>
    </source>
</evidence>
<dbReference type="Gene3D" id="3.40.50.2300">
    <property type="match status" value="1"/>
</dbReference>
<dbReference type="CDD" id="cd00156">
    <property type="entry name" value="REC"/>
    <property type="match status" value="1"/>
</dbReference>
<dbReference type="EMBL" id="CP004021">
    <property type="protein sequence ID" value="AKK20458.1"/>
    <property type="molecule type" value="Genomic_DNA"/>
</dbReference>
<dbReference type="GO" id="GO:0005737">
    <property type="term" value="C:cytoplasm"/>
    <property type="evidence" value="ECO:0007669"/>
    <property type="project" value="UniProtKB-SubCell"/>
</dbReference>
<dbReference type="GO" id="GO:0043565">
    <property type="term" value="F:sequence-specific DNA binding"/>
    <property type="evidence" value="ECO:0007669"/>
    <property type="project" value="InterPro"/>
</dbReference>
<evidence type="ECO:0000256" key="6">
    <source>
        <dbReference type="ARBA" id="ARBA00022741"/>
    </source>
</evidence>
<dbReference type="Proteomes" id="UP000035503">
    <property type="component" value="Chromosome"/>
</dbReference>
<dbReference type="Gene3D" id="1.10.10.60">
    <property type="entry name" value="Homeodomain-like"/>
    <property type="match status" value="1"/>
</dbReference>
<dbReference type="InterPro" id="IPR001789">
    <property type="entry name" value="Sig_transdc_resp-reg_receiver"/>
</dbReference>
<keyword evidence="12" id="KW-0804">Transcription</keyword>
<evidence type="ECO:0000256" key="5">
    <source>
        <dbReference type="ARBA" id="ARBA00022553"/>
    </source>
</evidence>
<evidence type="ECO:0000256" key="14">
    <source>
        <dbReference type="ARBA" id="ARBA00031910"/>
    </source>
</evidence>
<dbReference type="Pfam" id="PF02954">
    <property type="entry name" value="HTH_8"/>
    <property type="match status" value="1"/>
</dbReference>
<evidence type="ECO:0000259" key="18">
    <source>
        <dbReference type="PROSITE" id="PS50110"/>
    </source>
</evidence>
<keyword evidence="7" id="KW-0067">ATP-binding</keyword>
<dbReference type="Gene3D" id="3.40.50.300">
    <property type="entry name" value="P-loop containing nucleotide triphosphate hydrolases"/>
    <property type="match status" value="1"/>
</dbReference>
<dbReference type="RefSeq" id="WP_047264434.1">
    <property type="nucleotide sequence ID" value="NZ_CP004021.1"/>
</dbReference>
<evidence type="ECO:0000256" key="2">
    <source>
        <dbReference type="ARBA" id="ARBA00019059"/>
    </source>
</evidence>
<dbReference type="PATRIC" id="fig|1277257.4.peg.897"/>
<evidence type="ECO:0000256" key="8">
    <source>
        <dbReference type="ARBA" id="ARBA00023012"/>
    </source>
</evidence>
<keyword evidence="4" id="KW-0678">Repressor</keyword>
<dbReference type="GO" id="GO:0006355">
    <property type="term" value="P:regulation of DNA-templated transcription"/>
    <property type="evidence" value="ECO:0007669"/>
    <property type="project" value="InterPro"/>
</dbReference>
<evidence type="ECO:0000259" key="17">
    <source>
        <dbReference type="PROSITE" id="PS50045"/>
    </source>
</evidence>
<proteinExistence type="predicted"/>
<evidence type="ECO:0000256" key="12">
    <source>
        <dbReference type="ARBA" id="ARBA00023163"/>
    </source>
</evidence>
<feature type="domain" description="Sigma-54 factor interaction" evidence="17">
    <location>
        <begin position="143"/>
        <end position="369"/>
    </location>
</feature>
<dbReference type="CDD" id="cd00009">
    <property type="entry name" value="AAA"/>
    <property type="match status" value="1"/>
</dbReference>
<dbReference type="Pfam" id="PF25601">
    <property type="entry name" value="AAA_lid_14"/>
    <property type="match status" value="1"/>
</dbReference>
<keyword evidence="10" id="KW-0238">DNA-binding</keyword>
<evidence type="ECO:0000256" key="13">
    <source>
        <dbReference type="ARBA" id="ARBA00029881"/>
    </source>
</evidence>
<accession>A0A0G3I7G1</accession>
<dbReference type="SUPFAM" id="SSF52540">
    <property type="entry name" value="P-loop containing nucleoside triphosphate hydrolases"/>
    <property type="match status" value="1"/>
</dbReference>
<dbReference type="Pfam" id="PF00158">
    <property type="entry name" value="Sigma54_activat"/>
    <property type="match status" value="1"/>
</dbReference>
<dbReference type="SUPFAM" id="SSF52172">
    <property type="entry name" value="CheY-like"/>
    <property type="match status" value="1"/>
</dbReference>
<protein>
    <recommendedName>
        <fullName evidence="2">DNA-binding transcriptional regulator NtrC</fullName>
    </recommendedName>
    <alternativeName>
        <fullName evidence="13">Nitrogen regulation protein NR(I)</fullName>
    </alternativeName>
    <alternativeName>
        <fullName evidence="14">Nitrogen regulator I</fullName>
    </alternativeName>
</protein>
<reference evidence="19 20" key="1">
    <citation type="journal article" date="2015" name="Genome Announc.">
        <title>Complete Genome Sequence of 'Candidatus Liberibacter africanus,' a Bacterium Associated with Citrus Huanglongbing.</title>
        <authorList>
            <person name="Lin H."/>
            <person name="Pietersen G."/>
            <person name="Han C."/>
            <person name="Read D.A."/>
            <person name="Lou B."/>
            <person name="Gupta G."/>
            <person name="Civerolo E.L."/>
        </authorList>
    </citation>
    <scope>NUCLEOTIDE SEQUENCE [LARGE SCALE GENOMIC DNA]</scope>
    <source>
        <strain evidence="19 20">PTSAPSY</strain>
    </source>
</reference>
<comment type="caution">
    <text evidence="16">Lacks conserved residue(s) required for the propagation of feature annotation.</text>
</comment>
<comment type="subcellular location">
    <subcellularLocation>
        <location evidence="1">Cytoplasm</location>
    </subcellularLocation>
</comment>
<dbReference type="OrthoDB" id="9802388at2"/>
<evidence type="ECO:0000256" key="15">
    <source>
        <dbReference type="ARBA" id="ARBA00043886"/>
    </source>
</evidence>
<evidence type="ECO:0000256" key="10">
    <source>
        <dbReference type="ARBA" id="ARBA00023125"/>
    </source>
</evidence>
<dbReference type="Gene3D" id="1.10.8.60">
    <property type="match status" value="1"/>
</dbReference>
<keyword evidence="3" id="KW-0963">Cytoplasm</keyword>
<dbReference type="InterPro" id="IPR027417">
    <property type="entry name" value="P-loop_NTPase"/>
</dbReference>
<dbReference type="InterPro" id="IPR058031">
    <property type="entry name" value="AAA_lid_NorR"/>
</dbReference>
<dbReference type="SUPFAM" id="SSF46689">
    <property type="entry name" value="Homeodomain-like"/>
    <property type="match status" value="1"/>
</dbReference>
<dbReference type="STRING" id="1277257.G293_04170"/>
<evidence type="ECO:0000256" key="4">
    <source>
        <dbReference type="ARBA" id="ARBA00022491"/>
    </source>
</evidence>
<organism evidence="19 20">
    <name type="scientific">Candidatus Liberibacter africanus PTSAPSY</name>
    <dbReference type="NCBI Taxonomy" id="1277257"/>
    <lineage>
        <taxon>Bacteria</taxon>
        <taxon>Pseudomonadati</taxon>
        <taxon>Pseudomonadota</taxon>
        <taxon>Alphaproteobacteria</taxon>
        <taxon>Hyphomicrobiales</taxon>
        <taxon>Rhizobiaceae</taxon>
        <taxon>Liberibacter</taxon>
    </lineage>
</organism>
<keyword evidence="20" id="KW-1185">Reference proteome</keyword>
<dbReference type="InterPro" id="IPR002197">
    <property type="entry name" value="HTH_Fis"/>
</dbReference>
<dbReference type="GO" id="GO:0005524">
    <property type="term" value="F:ATP binding"/>
    <property type="evidence" value="ECO:0007669"/>
    <property type="project" value="UniProtKB-KW"/>
</dbReference>
<dbReference type="AlphaFoldDB" id="A0A0G3I7G1"/>